<keyword evidence="4" id="KW-1185">Reference proteome</keyword>
<name>A0A5N6K1W9_MONLA</name>
<evidence type="ECO:0000313" key="4">
    <source>
        <dbReference type="Proteomes" id="UP000326757"/>
    </source>
</evidence>
<feature type="compositionally biased region" description="Low complexity" evidence="1">
    <location>
        <begin position="551"/>
        <end position="565"/>
    </location>
</feature>
<dbReference type="OrthoDB" id="3497490at2759"/>
<evidence type="ECO:0000256" key="1">
    <source>
        <dbReference type="SAM" id="MobiDB-lite"/>
    </source>
</evidence>
<dbReference type="EMBL" id="VIGI01000009">
    <property type="protein sequence ID" value="KAB8296111.1"/>
    <property type="molecule type" value="Genomic_DNA"/>
</dbReference>
<organism evidence="3 4">
    <name type="scientific">Monilinia laxa</name>
    <name type="common">Brown rot fungus</name>
    <name type="synonym">Sclerotinia laxa</name>
    <dbReference type="NCBI Taxonomy" id="61186"/>
    <lineage>
        <taxon>Eukaryota</taxon>
        <taxon>Fungi</taxon>
        <taxon>Dikarya</taxon>
        <taxon>Ascomycota</taxon>
        <taxon>Pezizomycotina</taxon>
        <taxon>Leotiomycetes</taxon>
        <taxon>Helotiales</taxon>
        <taxon>Sclerotiniaceae</taxon>
        <taxon>Monilinia</taxon>
    </lineage>
</organism>
<feature type="compositionally biased region" description="Acidic residues" evidence="1">
    <location>
        <begin position="347"/>
        <end position="357"/>
    </location>
</feature>
<feature type="compositionally biased region" description="Polar residues" evidence="1">
    <location>
        <begin position="436"/>
        <end position="445"/>
    </location>
</feature>
<feature type="domain" description="Single-strand DNA deaminase toxin A-like C-terminal" evidence="2">
    <location>
        <begin position="157"/>
        <end position="215"/>
    </location>
</feature>
<accession>A0A5N6K1W9</accession>
<protein>
    <recommendedName>
        <fullName evidence="2">Single-strand DNA deaminase toxin A-like C-terminal domain-containing protein</fullName>
    </recommendedName>
</protein>
<proteinExistence type="predicted"/>
<feature type="region of interest" description="Disordered" evidence="1">
    <location>
        <begin position="653"/>
        <end position="715"/>
    </location>
</feature>
<gene>
    <name evidence="3" type="ORF">EYC80_008907</name>
</gene>
<feature type="compositionally biased region" description="Polar residues" evidence="1">
    <location>
        <begin position="681"/>
        <end position="693"/>
    </location>
</feature>
<evidence type="ECO:0000313" key="3">
    <source>
        <dbReference type="EMBL" id="KAB8296111.1"/>
    </source>
</evidence>
<sequence>MPRNRTKNRIFDSHGLPKPIIETVQTTARTTSACTRYALEYGTTSKQRSIQDGHNLTQSTLMPEPAHGLTYALRQRSDSIEHISALKKTCKSMARYFQENSVTSFSRPTPINSDEAFFINMGGRVMFIEPIATYKSQVKGKTYGFIRFEGGEVKFKAESGWGPRTRHDDSLRDNEFLSSQVLQFCNYLGYRLPGHCWDKTEIGQYAACHVEKKLILMLICDIIYDVETGDIAMFRLDELWERKLRAQIYLDKDPCNGCRKFALELGNATGIHFRFITAKNVVEAELAKKNGKKQLQPKRTAQTVHSQLFDYSTPRTRPSKPVDYSIPKISTSQKSASRGKRKRTLDDYDGDDDDDETFVPKELQSKAKRLYQEPRKVEKIGITKDKPINYRLGRPTATYEALKNPFTNTPHSWLSQQKNTKADMKSAKTVSPLSFTKNTKASASRSGIMGQDSAAISSGKLPNGQAVPSERSRAIAEFQKAQMSSLARPVKPNLSIFHCVQSLSSISRKETCTTLSDTDSTSSSRSRTVSPEGYPATPTSRTVKIIPTLGTTPSRRYTESSYSERFSAEESMTPSKSFRNSCKRAPTKSLEGLFSEQFPTQEPITPPRSVQKTYKRIRTNYKPAKDVYSETFSAHPTAHSRSVENTYKQTPMRHAVAGSRHSKQNNSRSIDLTTPEPSPFSKIQQFQYTPPSKSNKRREEKKALPVPFQLSYKNN</sequence>
<feature type="region of interest" description="Disordered" evidence="1">
    <location>
        <begin position="290"/>
        <end position="361"/>
    </location>
</feature>
<feature type="compositionally biased region" description="Polar residues" evidence="1">
    <location>
        <begin position="570"/>
        <end position="580"/>
    </location>
</feature>
<dbReference type="Pfam" id="PF24120">
    <property type="entry name" value="SsdA_C"/>
    <property type="match status" value="1"/>
</dbReference>
<comment type="caution">
    <text evidence="3">The sequence shown here is derived from an EMBL/GenBank/DDBJ whole genome shotgun (WGS) entry which is preliminary data.</text>
</comment>
<dbReference type="InterPro" id="IPR057517">
    <property type="entry name" value="SsdA-like_C"/>
</dbReference>
<feature type="compositionally biased region" description="Polar residues" evidence="1">
    <location>
        <begin position="297"/>
        <end position="316"/>
    </location>
</feature>
<evidence type="ECO:0000259" key="2">
    <source>
        <dbReference type="Pfam" id="PF24120"/>
    </source>
</evidence>
<reference evidence="3 4" key="1">
    <citation type="submission" date="2019-06" db="EMBL/GenBank/DDBJ databases">
        <title>Genome Sequence of the Brown Rot Fungal Pathogen Monilinia laxa.</title>
        <authorList>
            <person name="De Miccolis Angelini R.M."/>
            <person name="Landi L."/>
            <person name="Abate D."/>
            <person name="Pollastro S."/>
            <person name="Romanazzi G."/>
            <person name="Faretra F."/>
        </authorList>
    </citation>
    <scope>NUCLEOTIDE SEQUENCE [LARGE SCALE GENOMIC DNA]</scope>
    <source>
        <strain evidence="3 4">Mlax316</strain>
    </source>
</reference>
<feature type="compositionally biased region" description="Low complexity" evidence="1">
    <location>
        <begin position="512"/>
        <end position="528"/>
    </location>
</feature>
<feature type="region of interest" description="Disordered" evidence="1">
    <location>
        <begin position="436"/>
        <end position="471"/>
    </location>
</feature>
<dbReference type="Proteomes" id="UP000326757">
    <property type="component" value="Unassembled WGS sequence"/>
</dbReference>
<dbReference type="AlphaFoldDB" id="A0A5N6K1W9"/>
<feature type="region of interest" description="Disordered" evidence="1">
    <location>
        <begin position="510"/>
        <end position="583"/>
    </location>
</feature>